<dbReference type="KEGG" id="smx:SM11_chr1070"/>
<evidence type="ECO:0000313" key="1">
    <source>
        <dbReference type="EMBL" id="AEH78347.1"/>
    </source>
</evidence>
<gene>
    <name evidence="1" type="ordered locus">SM11_chr1070</name>
</gene>
<reference evidence="1 2" key="1">
    <citation type="journal article" date="2011" name="J. Biotechnol.">
        <title>The complete genome sequence of the dominant Sinorhizobium meliloti field isolate SM11 extends the S. meliloti pan-genome.</title>
        <authorList>
            <person name="Schneiker-Bekel S."/>
            <person name="Wibberg D."/>
            <person name="Bekel T."/>
            <person name="Blom J."/>
            <person name="Linke B."/>
            <person name="Neuweger H."/>
            <person name="Stiens M."/>
            <person name="Vorholter F.J."/>
            <person name="Weidner S."/>
            <person name="Goesmann A."/>
            <person name="Puhler A."/>
            <person name="Schluter A."/>
        </authorList>
    </citation>
    <scope>NUCLEOTIDE SEQUENCE [LARGE SCALE GENOMIC DNA]</scope>
    <source>
        <strain evidence="1 2">SM11</strain>
    </source>
</reference>
<proteinExistence type="predicted"/>
<dbReference type="AlphaFoldDB" id="F7X3E3"/>
<sequence>MADSYLRYGDTLRIANSYGGQLKGGYLGTGGPSNVPGAVSTVGAYTDPNKFTLWKILPGGDQKLRQVVNSGDRIRLKNTSVEDTSDENTNLLALFSSKPAATNGYPVGTTNILDDERITPAWYILVSTRSETNDPGLVDRNDIFLVASFGPRASVLDTNGVGSGGFRYDVTGARLVNRDGGSGSWVVQTSLTPD</sequence>
<dbReference type="RefSeq" id="WP_014529276.1">
    <property type="nucleotide sequence ID" value="NC_017325.1"/>
</dbReference>
<dbReference type="PATRIC" id="fig|707241.3.peg.1122"/>
<dbReference type="Proteomes" id="UP000009045">
    <property type="component" value="Chromosome"/>
</dbReference>
<organism evidence="1 2">
    <name type="scientific">Sinorhizobium meliloti (strain SM11)</name>
    <dbReference type="NCBI Taxonomy" id="707241"/>
    <lineage>
        <taxon>Bacteria</taxon>
        <taxon>Pseudomonadati</taxon>
        <taxon>Pseudomonadota</taxon>
        <taxon>Alphaproteobacteria</taxon>
        <taxon>Hyphomicrobiales</taxon>
        <taxon>Rhizobiaceae</taxon>
        <taxon>Sinorhizobium/Ensifer group</taxon>
        <taxon>Sinorhizobium</taxon>
    </lineage>
</organism>
<protein>
    <submittedName>
        <fullName evidence="1">Uncharacterized protein</fullName>
    </submittedName>
</protein>
<name>F7X3E3_SINMM</name>
<dbReference type="EMBL" id="CP001830">
    <property type="protein sequence ID" value="AEH78347.1"/>
    <property type="molecule type" value="Genomic_DNA"/>
</dbReference>
<accession>F7X3E3</accession>
<evidence type="ECO:0000313" key="2">
    <source>
        <dbReference type="Proteomes" id="UP000009045"/>
    </source>
</evidence>
<dbReference type="HOGENOM" id="CLU_1401629_0_0_5"/>